<comment type="subcellular location">
    <subcellularLocation>
        <location evidence="1">Membrane</location>
        <topology evidence="1">Multi-pass membrane protein</topology>
    </subcellularLocation>
</comment>
<evidence type="ECO:0000313" key="8">
    <source>
        <dbReference type="Proteomes" id="UP000050920"/>
    </source>
</evidence>
<feature type="transmembrane region" description="Helical" evidence="5">
    <location>
        <begin position="235"/>
        <end position="252"/>
    </location>
</feature>
<feature type="transmembrane region" description="Helical" evidence="5">
    <location>
        <begin position="75"/>
        <end position="92"/>
    </location>
</feature>
<evidence type="ECO:0000259" key="6">
    <source>
        <dbReference type="Pfam" id="PF04932"/>
    </source>
</evidence>
<feature type="transmembrane region" description="Helical" evidence="5">
    <location>
        <begin position="213"/>
        <end position="229"/>
    </location>
</feature>
<keyword evidence="8" id="KW-1185">Reference proteome</keyword>
<evidence type="ECO:0000256" key="2">
    <source>
        <dbReference type="ARBA" id="ARBA00022692"/>
    </source>
</evidence>
<feature type="transmembrane region" description="Helical" evidence="5">
    <location>
        <begin position="350"/>
        <end position="383"/>
    </location>
</feature>
<feature type="domain" description="O-antigen ligase-related" evidence="6">
    <location>
        <begin position="200"/>
        <end position="324"/>
    </location>
</feature>
<feature type="transmembrane region" description="Helical" evidence="5">
    <location>
        <begin position="273"/>
        <end position="289"/>
    </location>
</feature>
<keyword evidence="2 5" id="KW-0812">Transmembrane</keyword>
<feature type="transmembrane region" description="Helical" evidence="5">
    <location>
        <begin position="51"/>
        <end position="69"/>
    </location>
</feature>
<accession>A0A0R2NIF9</accession>
<dbReference type="EMBL" id="AYGX02000166">
    <property type="protein sequence ID" value="KRO23741.1"/>
    <property type="molecule type" value="Genomic_DNA"/>
</dbReference>
<evidence type="ECO:0000256" key="3">
    <source>
        <dbReference type="ARBA" id="ARBA00022989"/>
    </source>
</evidence>
<comment type="caution">
    <text evidence="7">The sequence shown here is derived from an EMBL/GenBank/DDBJ whole genome shotgun (WGS) entry which is preliminary data.</text>
</comment>
<dbReference type="PANTHER" id="PTHR37422:SF13">
    <property type="entry name" value="LIPOPOLYSACCHARIDE BIOSYNTHESIS PROTEIN PA4999-RELATED"/>
    <property type="match status" value="1"/>
</dbReference>
<feature type="transmembrane region" description="Helical" evidence="5">
    <location>
        <begin position="12"/>
        <end position="31"/>
    </location>
</feature>
<dbReference type="Pfam" id="PF04932">
    <property type="entry name" value="Wzy_C"/>
    <property type="match status" value="1"/>
</dbReference>
<sequence>MDNRQLSTTKFLNGLKLLAVLPPVGIGWLIYLSRWQWLKLFKRPKTIAHDMMLAFILLLMVVTGLNLNHHDWKSVLLSMLMLFVLMNLWLLCRQSAHVITLADVRQFIIQFGLYIMVSGNLFHWLNHWLNFPNWLKFLLGDLLWGYAANKNRLFGSAYNPNDACCLMLIALGLLLVQLTTHATTKIATTSMQWTQWGWAALLMLGIYQTKSRTGLAIMVLMILWASYMLNWRHGLVVTSLLGAAGMLLLIYLPRSHSWLASWQGRTEIWKNSWALFKNAPLFGVTYYGFAEQYLKLTGTSVPHAHDIFLMLLASFGILGGVGFLMLIVGGGWSMKQIWQSPQRHPNLRYFAMTLPIILAYGLTDFVLSSMQVLIVILLIIAYWHHEQHAQPQLALARKKEIHHF</sequence>
<evidence type="ECO:0000256" key="5">
    <source>
        <dbReference type="SAM" id="Phobius"/>
    </source>
</evidence>
<evidence type="ECO:0000313" key="7">
    <source>
        <dbReference type="EMBL" id="KRO23741.1"/>
    </source>
</evidence>
<name>A0A0R2NIF9_9LACO</name>
<feature type="transmembrane region" description="Helical" evidence="5">
    <location>
        <begin position="104"/>
        <end position="125"/>
    </location>
</feature>
<organism evidence="7 8">
    <name type="scientific">Lactiplantibacillus fabifermentans DSM 21115</name>
    <dbReference type="NCBI Taxonomy" id="1413187"/>
    <lineage>
        <taxon>Bacteria</taxon>
        <taxon>Bacillati</taxon>
        <taxon>Bacillota</taxon>
        <taxon>Bacilli</taxon>
        <taxon>Lactobacillales</taxon>
        <taxon>Lactobacillaceae</taxon>
        <taxon>Lactiplantibacillus</taxon>
    </lineage>
</organism>
<dbReference type="AlphaFoldDB" id="A0A0R2NIF9"/>
<dbReference type="Proteomes" id="UP000050920">
    <property type="component" value="Unassembled WGS sequence"/>
</dbReference>
<dbReference type="InterPro" id="IPR051533">
    <property type="entry name" value="WaaL-like"/>
</dbReference>
<reference evidence="7 8" key="1">
    <citation type="journal article" date="2015" name="Genome Announc.">
        <title>Expanding the biotechnology potential of lactobacilli through comparative genomics of 213 strains and associated genera.</title>
        <authorList>
            <person name="Sun Z."/>
            <person name="Harris H.M."/>
            <person name="McCann A."/>
            <person name="Guo C."/>
            <person name="Argimon S."/>
            <person name="Zhang W."/>
            <person name="Yang X."/>
            <person name="Jeffery I.B."/>
            <person name="Cooney J.C."/>
            <person name="Kagawa T.F."/>
            <person name="Liu W."/>
            <person name="Song Y."/>
            <person name="Salvetti E."/>
            <person name="Wrobel A."/>
            <person name="Rasinkangas P."/>
            <person name="Parkhill J."/>
            <person name="Rea M.C."/>
            <person name="O'Sullivan O."/>
            <person name="Ritari J."/>
            <person name="Douillard F.P."/>
            <person name="Paul Ross R."/>
            <person name="Yang R."/>
            <person name="Briner A.E."/>
            <person name="Felis G.E."/>
            <person name="de Vos W.M."/>
            <person name="Barrangou R."/>
            <person name="Klaenhammer T.R."/>
            <person name="Caufield P.W."/>
            <person name="Cui Y."/>
            <person name="Zhang H."/>
            <person name="O'Toole P.W."/>
        </authorList>
    </citation>
    <scope>NUCLEOTIDE SEQUENCE [LARGE SCALE GENOMIC DNA]</scope>
    <source>
        <strain evidence="7 8">DSM 21115</strain>
    </source>
</reference>
<gene>
    <name evidence="7" type="ORF">DY78_GL001779</name>
</gene>
<feature type="transmembrane region" description="Helical" evidence="5">
    <location>
        <begin position="309"/>
        <end position="329"/>
    </location>
</feature>
<dbReference type="GO" id="GO:0016020">
    <property type="term" value="C:membrane"/>
    <property type="evidence" value="ECO:0007669"/>
    <property type="project" value="UniProtKB-SubCell"/>
</dbReference>
<keyword evidence="4 5" id="KW-0472">Membrane</keyword>
<evidence type="ECO:0000256" key="1">
    <source>
        <dbReference type="ARBA" id="ARBA00004141"/>
    </source>
</evidence>
<proteinExistence type="predicted"/>
<protein>
    <submittedName>
        <fullName evidence="7">Integral membrane protein</fullName>
    </submittedName>
</protein>
<dbReference type="PANTHER" id="PTHR37422">
    <property type="entry name" value="TEICHURONIC ACID BIOSYNTHESIS PROTEIN TUAE"/>
    <property type="match status" value="1"/>
</dbReference>
<evidence type="ECO:0000256" key="4">
    <source>
        <dbReference type="ARBA" id="ARBA00023136"/>
    </source>
</evidence>
<keyword evidence="3 5" id="KW-1133">Transmembrane helix</keyword>
<dbReference type="InterPro" id="IPR007016">
    <property type="entry name" value="O-antigen_ligase-rel_domated"/>
</dbReference>